<sequence>MDISSVEQYIGYTVASQLMKESLGDGMEYELVFQALLEQMQNNNVSSEVSEEEIKDIISNSSVSLDSLPLIRNGDNIPLYGNKSLTYNLSDLSSLGITSSNDISGIDTSYYENTDLSEIYDTVNKYASMYDVDPALVLAVIKAESNFDANATSGAGAIGLMQVMDFNLESLGVVNGYDIDENIRAGVSILKGYLDDCNGDIAMALMAYNAGPGTMMNRGVISSEHLYKMPLETQNYVPKVLTYYDEYNR</sequence>
<gene>
    <name evidence="2" type="ORF">H8R92_05990</name>
</gene>
<dbReference type="CDD" id="cd00254">
    <property type="entry name" value="LT-like"/>
    <property type="match status" value="1"/>
</dbReference>
<reference evidence="2" key="1">
    <citation type="submission" date="2020-08" db="EMBL/GenBank/DDBJ databases">
        <title>Genome public.</title>
        <authorList>
            <person name="Liu C."/>
            <person name="Sun Q."/>
        </authorList>
    </citation>
    <scope>NUCLEOTIDE SEQUENCE</scope>
    <source>
        <strain evidence="2">NSJ-42</strain>
    </source>
</reference>
<dbReference type="AlphaFoldDB" id="A0A8I0A5R3"/>
<dbReference type="PANTHER" id="PTHR37423">
    <property type="entry name" value="SOLUBLE LYTIC MUREIN TRANSGLYCOSYLASE-RELATED"/>
    <property type="match status" value="1"/>
</dbReference>
<dbReference type="InterPro" id="IPR008258">
    <property type="entry name" value="Transglycosylase_SLT_dom_1"/>
</dbReference>
<dbReference type="Proteomes" id="UP000662088">
    <property type="component" value="Unassembled WGS sequence"/>
</dbReference>
<dbReference type="InterPro" id="IPR023346">
    <property type="entry name" value="Lysozyme-like_dom_sf"/>
</dbReference>
<dbReference type="EMBL" id="JACOOQ010000008">
    <property type="protein sequence ID" value="MBC5639989.1"/>
    <property type="molecule type" value="Genomic_DNA"/>
</dbReference>
<evidence type="ECO:0000313" key="2">
    <source>
        <dbReference type="EMBL" id="MBC5639989.1"/>
    </source>
</evidence>
<evidence type="ECO:0000313" key="3">
    <source>
        <dbReference type="Proteomes" id="UP000662088"/>
    </source>
</evidence>
<dbReference type="RefSeq" id="WP_022212091.1">
    <property type="nucleotide sequence ID" value="NZ_JACOOQ010000008.1"/>
</dbReference>
<proteinExistence type="predicted"/>
<keyword evidence="3" id="KW-1185">Reference proteome</keyword>
<comment type="caution">
    <text evidence="2">The sequence shown here is derived from an EMBL/GenBank/DDBJ whole genome shotgun (WGS) entry which is preliminary data.</text>
</comment>
<dbReference type="PANTHER" id="PTHR37423:SF2">
    <property type="entry name" value="MEMBRANE-BOUND LYTIC MUREIN TRANSGLYCOSYLASE C"/>
    <property type="match status" value="1"/>
</dbReference>
<feature type="domain" description="Transglycosylase SLT" evidence="1">
    <location>
        <begin position="122"/>
        <end position="217"/>
    </location>
</feature>
<dbReference type="Pfam" id="PF01464">
    <property type="entry name" value="SLT"/>
    <property type="match status" value="1"/>
</dbReference>
<organism evidence="2 3">
    <name type="scientific">Clostridium lentum</name>
    <dbReference type="NCBI Taxonomy" id="2763037"/>
    <lineage>
        <taxon>Bacteria</taxon>
        <taxon>Bacillati</taxon>
        <taxon>Bacillota</taxon>
        <taxon>Clostridia</taxon>
        <taxon>Eubacteriales</taxon>
        <taxon>Clostridiaceae</taxon>
        <taxon>Clostridium</taxon>
    </lineage>
</organism>
<accession>A0A8I0A5R3</accession>
<dbReference type="Gene3D" id="1.10.530.10">
    <property type="match status" value="1"/>
</dbReference>
<name>A0A8I0A5R3_9CLOT</name>
<dbReference type="SUPFAM" id="SSF53955">
    <property type="entry name" value="Lysozyme-like"/>
    <property type="match status" value="1"/>
</dbReference>
<protein>
    <submittedName>
        <fullName evidence="2">Lytic transglycosylase domain-containing protein</fullName>
    </submittedName>
</protein>
<evidence type="ECO:0000259" key="1">
    <source>
        <dbReference type="Pfam" id="PF01464"/>
    </source>
</evidence>